<name>A0A6C0AIH6_9ZZZZ</name>
<sequence>MVASSFLPVAIHRGELYFLFGKEVERDSMPGFSDFGGRVEPNESILDAGIREFAEEITGFLGNETQLRKQIQKTGCLKYVYEKHKYHIHILPIAYDESLVKYFNASHQFIHSKVPTEELKKYSLFEKTELKWFSVKELENTDQFREFYREIVQFLLDRRREIRAFLKPRKTRKA</sequence>
<evidence type="ECO:0000259" key="1">
    <source>
        <dbReference type="PROSITE" id="PS51462"/>
    </source>
</evidence>
<dbReference type="PROSITE" id="PS51462">
    <property type="entry name" value="NUDIX"/>
    <property type="match status" value="1"/>
</dbReference>
<dbReference type="SUPFAM" id="SSF55811">
    <property type="entry name" value="Nudix"/>
    <property type="match status" value="1"/>
</dbReference>
<organism evidence="2">
    <name type="scientific">viral metagenome</name>
    <dbReference type="NCBI Taxonomy" id="1070528"/>
    <lineage>
        <taxon>unclassified sequences</taxon>
        <taxon>metagenomes</taxon>
        <taxon>organismal metagenomes</taxon>
    </lineage>
</organism>
<dbReference type="InterPro" id="IPR000086">
    <property type="entry name" value="NUDIX_hydrolase_dom"/>
</dbReference>
<dbReference type="AlphaFoldDB" id="A0A6C0AIH6"/>
<dbReference type="InterPro" id="IPR015797">
    <property type="entry name" value="NUDIX_hydrolase-like_dom_sf"/>
</dbReference>
<reference evidence="2" key="1">
    <citation type="journal article" date="2020" name="Nature">
        <title>Giant virus diversity and host interactions through global metagenomics.</title>
        <authorList>
            <person name="Schulz F."/>
            <person name="Roux S."/>
            <person name="Paez-Espino D."/>
            <person name="Jungbluth S."/>
            <person name="Walsh D.A."/>
            <person name="Denef V.J."/>
            <person name="McMahon K.D."/>
            <person name="Konstantinidis K.T."/>
            <person name="Eloe-Fadrosh E.A."/>
            <person name="Kyrpides N.C."/>
            <person name="Woyke T."/>
        </authorList>
    </citation>
    <scope>NUCLEOTIDE SEQUENCE</scope>
    <source>
        <strain evidence="2">GVMAG-S-1035118-87</strain>
    </source>
</reference>
<evidence type="ECO:0000313" key="2">
    <source>
        <dbReference type="EMBL" id="QHS79165.1"/>
    </source>
</evidence>
<proteinExistence type="predicted"/>
<dbReference type="Gene3D" id="3.90.79.10">
    <property type="entry name" value="Nucleoside Triphosphate Pyrophosphohydrolase"/>
    <property type="match status" value="1"/>
</dbReference>
<dbReference type="EMBL" id="MN740626">
    <property type="protein sequence ID" value="QHS79165.1"/>
    <property type="molecule type" value="Genomic_DNA"/>
</dbReference>
<feature type="domain" description="Nudix hydrolase" evidence="1">
    <location>
        <begin position="1"/>
        <end position="157"/>
    </location>
</feature>
<accession>A0A6C0AIH6</accession>
<dbReference type="Pfam" id="PF00293">
    <property type="entry name" value="NUDIX"/>
    <property type="match status" value="1"/>
</dbReference>
<protein>
    <recommendedName>
        <fullName evidence="1">Nudix hydrolase domain-containing protein</fullName>
    </recommendedName>
</protein>